<sequence length="80" mass="9768">MRKFFWKIGNYIVSHVLLLYFLSLILLGILCWKLSVFQYFIDFWIICAFLVAVFIILFLVYEKIEQAKVKETEFYDKQEK</sequence>
<dbReference type="EMBL" id="WKKC01000021">
    <property type="protein sequence ID" value="MTE03606.1"/>
    <property type="molecule type" value="Genomic_DNA"/>
</dbReference>
<evidence type="ECO:0000313" key="2">
    <source>
        <dbReference type="EMBL" id="MTE03606.1"/>
    </source>
</evidence>
<gene>
    <name evidence="2" type="ORF">GJU95_07475</name>
</gene>
<dbReference type="Proteomes" id="UP000488295">
    <property type="component" value="Unassembled WGS sequence"/>
</dbReference>
<reference evidence="2 3" key="1">
    <citation type="submission" date="2019-11" db="EMBL/GenBank/DDBJ databases">
        <title>Gastrointestinal microbiota of Peromyscus leucopus.</title>
        <authorList>
            <person name="Milovic A."/>
            <person name="Bassam K."/>
            <person name="Barbour A.G."/>
        </authorList>
    </citation>
    <scope>NUCLEOTIDE SEQUENCE [LARGE SCALE GENOMIC DNA]</scope>
    <source>
        <strain evidence="2 3">LL8</strain>
    </source>
</reference>
<dbReference type="RefSeq" id="WP_155692778.1">
    <property type="nucleotide sequence ID" value="NZ_WKKC01000021.1"/>
</dbReference>
<keyword evidence="1" id="KW-0472">Membrane</keyword>
<organism evidence="2 3">
    <name type="scientific">Lactobacillus johnsonii</name>
    <dbReference type="NCBI Taxonomy" id="33959"/>
    <lineage>
        <taxon>Bacteria</taxon>
        <taxon>Bacillati</taxon>
        <taxon>Bacillota</taxon>
        <taxon>Bacilli</taxon>
        <taxon>Lactobacillales</taxon>
        <taxon>Lactobacillaceae</taxon>
        <taxon>Lactobacillus</taxon>
    </lineage>
</organism>
<protein>
    <submittedName>
        <fullName evidence="2">Uncharacterized protein</fullName>
    </submittedName>
</protein>
<comment type="caution">
    <text evidence="2">The sequence shown here is derived from an EMBL/GenBank/DDBJ whole genome shotgun (WGS) entry which is preliminary data.</text>
</comment>
<evidence type="ECO:0000256" key="1">
    <source>
        <dbReference type="SAM" id="Phobius"/>
    </source>
</evidence>
<proteinExistence type="predicted"/>
<keyword evidence="1" id="KW-0812">Transmembrane</keyword>
<keyword evidence="1" id="KW-1133">Transmembrane helix</keyword>
<accession>A0A9X5ALF8</accession>
<dbReference type="AlphaFoldDB" id="A0A9X5ALF8"/>
<evidence type="ECO:0000313" key="3">
    <source>
        <dbReference type="Proteomes" id="UP000488295"/>
    </source>
</evidence>
<feature type="transmembrane region" description="Helical" evidence="1">
    <location>
        <begin position="12"/>
        <end position="35"/>
    </location>
</feature>
<feature type="transmembrane region" description="Helical" evidence="1">
    <location>
        <begin position="41"/>
        <end position="61"/>
    </location>
</feature>
<name>A0A9X5ALF8_LACJH</name>